<sequence>MIPGHGVLKDKAGNTTKDLRAEVARLELGERNDKEEMWHQFCAEKSLTIENTCMENHSRRLYIQKMPGDRASNQIDYITISKRWRKCITNTKTYPGADCGRDRKLLVAVLNIKLKSTTHVVLNVYRARLFTGFLIDAFGRKILLISGNVAIFV</sequence>
<name>A0A212EVQ3_DANPL</name>
<dbReference type="KEGG" id="dpl:KGM_200698"/>
<keyword evidence="1" id="KW-0255">Endonuclease</keyword>
<accession>A0A212EVQ3</accession>
<dbReference type="GO" id="GO:0004519">
    <property type="term" value="F:endonuclease activity"/>
    <property type="evidence" value="ECO:0007669"/>
    <property type="project" value="UniProtKB-KW"/>
</dbReference>
<dbReference type="EMBL" id="AGBW02012142">
    <property type="protein sequence ID" value="OWR45572.1"/>
    <property type="molecule type" value="Genomic_DNA"/>
</dbReference>
<reference evidence="1 2" key="1">
    <citation type="journal article" date="2011" name="Cell">
        <title>The monarch butterfly genome yields insights into long-distance migration.</title>
        <authorList>
            <person name="Zhan S."/>
            <person name="Merlin C."/>
            <person name="Boore J.L."/>
            <person name="Reppert S.M."/>
        </authorList>
    </citation>
    <scope>NUCLEOTIDE SEQUENCE [LARGE SCALE GENOMIC DNA]</scope>
    <source>
        <strain evidence="1">F-2</strain>
    </source>
</reference>
<keyword evidence="1" id="KW-0378">Hydrolase</keyword>
<keyword evidence="1" id="KW-0540">Nuclease</keyword>
<dbReference type="InterPro" id="IPR036691">
    <property type="entry name" value="Endo/exonu/phosph_ase_sf"/>
</dbReference>
<dbReference type="STRING" id="278856.A0A212EVQ3"/>
<evidence type="ECO:0000313" key="1">
    <source>
        <dbReference type="EMBL" id="OWR45572.1"/>
    </source>
</evidence>
<keyword evidence="2" id="KW-1185">Reference proteome</keyword>
<comment type="caution">
    <text evidence="1">The sequence shown here is derived from an EMBL/GenBank/DDBJ whole genome shotgun (WGS) entry which is preliminary data.</text>
</comment>
<dbReference type="GO" id="GO:0003964">
    <property type="term" value="F:RNA-directed DNA polymerase activity"/>
    <property type="evidence" value="ECO:0007669"/>
    <property type="project" value="UniProtKB-KW"/>
</dbReference>
<organism evidence="1 2">
    <name type="scientific">Danaus plexippus plexippus</name>
    <dbReference type="NCBI Taxonomy" id="278856"/>
    <lineage>
        <taxon>Eukaryota</taxon>
        <taxon>Metazoa</taxon>
        <taxon>Ecdysozoa</taxon>
        <taxon>Arthropoda</taxon>
        <taxon>Hexapoda</taxon>
        <taxon>Insecta</taxon>
        <taxon>Pterygota</taxon>
        <taxon>Neoptera</taxon>
        <taxon>Endopterygota</taxon>
        <taxon>Lepidoptera</taxon>
        <taxon>Glossata</taxon>
        <taxon>Ditrysia</taxon>
        <taxon>Papilionoidea</taxon>
        <taxon>Nymphalidae</taxon>
        <taxon>Danainae</taxon>
        <taxon>Danaini</taxon>
        <taxon>Danaina</taxon>
        <taxon>Danaus</taxon>
        <taxon>Danaus</taxon>
    </lineage>
</organism>
<protein>
    <submittedName>
        <fullName evidence="1">Endonuclease-reverse transcriptase</fullName>
    </submittedName>
</protein>
<dbReference type="AlphaFoldDB" id="A0A212EVQ3"/>
<gene>
    <name evidence="1" type="ORF">KGM_200698</name>
</gene>
<proteinExistence type="predicted"/>
<dbReference type="Gene3D" id="3.60.10.10">
    <property type="entry name" value="Endonuclease/exonuclease/phosphatase"/>
    <property type="match status" value="1"/>
</dbReference>
<evidence type="ECO:0000313" key="2">
    <source>
        <dbReference type="Proteomes" id="UP000007151"/>
    </source>
</evidence>
<dbReference type="InParanoid" id="A0A212EVQ3"/>
<dbReference type="Proteomes" id="UP000007151">
    <property type="component" value="Unassembled WGS sequence"/>
</dbReference>